<comment type="caution">
    <text evidence="2">The sequence shown here is derived from an EMBL/GenBank/DDBJ whole genome shotgun (WGS) entry which is preliminary data.</text>
</comment>
<evidence type="ECO:0000313" key="3">
    <source>
        <dbReference type="Proteomes" id="UP000051984"/>
    </source>
</evidence>
<dbReference type="Proteomes" id="UP000051984">
    <property type="component" value="Unassembled WGS sequence"/>
</dbReference>
<protein>
    <submittedName>
        <fullName evidence="2">Uncharacterized protein</fullName>
    </submittedName>
</protein>
<evidence type="ECO:0000313" key="2">
    <source>
        <dbReference type="EMBL" id="KRK13059.1"/>
    </source>
</evidence>
<name>A0A0R1EZ30_LACZE</name>
<proteinExistence type="predicted"/>
<sequence>MQLTPIFWRDRRGAILKIVIIQMIYESKYVLLVFTRLTLAKLKRALIIGWEGG</sequence>
<keyword evidence="1" id="KW-0472">Membrane</keyword>
<evidence type="ECO:0000256" key="1">
    <source>
        <dbReference type="SAM" id="Phobius"/>
    </source>
</evidence>
<dbReference type="AlphaFoldDB" id="A0A0R1EZ30"/>
<accession>A0A0R1EZ30</accession>
<keyword evidence="1" id="KW-0812">Transmembrane</keyword>
<reference evidence="2 3" key="1">
    <citation type="journal article" date="2015" name="Genome Announc.">
        <title>Expanding the biotechnology potential of lactobacilli through comparative genomics of 213 strains and associated genera.</title>
        <authorList>
            <person name="Sun Z."/>
            <person name="Harris H.M."/>
            <person name="McCann A."/>
            <person name="Guo C."/>
            <person name="Argimon S."/>
            <person name="Zhang W."/>
            <person name="Yang X."/>
            <person name="Jeffery I.B."/>
            <person name="Cooney J.C."/>
            <person name="Kagawa T.F."/>
            <person name="Liu W."/>
            <person name="Song Y."/>
            <person name="Salvetti E."/>
            <person name="Wrobel A."/>
            <person name="Rasinkangas P."/>
            <person name="Parkhill J."/>
            <person name="Rea M.C."/>
            <person name="O'Sullivan O."/>
            <person name="Ritari J."/>
            <person name="Douillard F.P."/>
            <person name="Paul Ross R."/>
            <person name="Yang R."/>
            <person name="Briner A.E."/>
            <person name="Felis G.E."/>
            <person name="de Vos W.M."/>
            <person name="Barrangou R."/>
            <person name="Klaenhammer T.R."/>
            <person name="Caufield P.W."/>
            <person name="Cui Y."/>
            <person name="Zhang H."/>
            <person name="O'Toole P.W."/>
        </authorList>
    </citation>
    <scope>NUCLEOTIDE SEQUENCE [LARGE SCALE GENOMIC DNA]</scope>
    <source>
        <strain evidence="2 3">DSM 20178</strain>
    </source>
</reference>
<organism evidence="2 3">
    <name type="scientific">Lacticaseibacillus zeae DSM 20178 = KCTC 3804</name>
    <dbReference type="NCBI Taxonomy" id="1423816"/>
    <lineage>
        <taxon>Bacteria</taxon>
        <taxon>Bacillati</taxon>
        <taxon>Bacillota</taxon>
        <taxon>Bacilli</taxon>
        <taxon>Lactobacillales</taxon>
        <taxon>Lactobacillaceae</taxon>
        <taxon>Lacticaseibacillus</taxon>
    </lineage>
</organism>
<gene>
    <name evidence="2" type="ORF">FD51_GL002219</name>
</gene>
<dbReference type="PATRIC" id="fig|1423816.3.peg.2299"/>
<feature type="transmembrane region" description="Helical" evidence="1">
    <location>
        <begin position="14"/>
        <end position="34"/>
    </location>
</feature>
<dbReference type="EMBL" id="AZCT01000003">
    <property type="protein sequence ID" value="KRK13059.1"/>
    <property type="molecule type" value="Genomic_DNA"/>
</dbReference>
<keyword evidence="1" id="KW-1133">Transmembrane helix</keyword>